<evidence type="ECO:0000256" key="4">
    <source>
        <dbReference type="SAM" id="Phobius"/>
    </source>
</evidence>
<evidence type="ECO:0000259" key="5">
    <source>
        <dbReference type="Pfam" id="PF00535"/>
    </source>
</evidence>
<dbReference type="GO" id="GO:0016757">
    <property type="term" value="F:glycosyltransferase activity"/>
    <property type="evidence" value="ECO:0007669"/>
    <property type="project" value="UniProtKB-KW"/>
</dbReference>
<evidence type="ECO:0000256" key="2">
    <source>
        <dbReference type="ARBA" id="ARBA00022676"/>
    </source>
</evidence>
<evidence type="ECO:0000256" key="1">
    <source>
        <dbReference type="ARBA" id="ARBA00006739"/>
    </source>
</evidence>
<dbReference type="PANTHER" id="PTHR43630">
    <property type="entry name" value="POLY-BETA-1,6-N-ACETYL-D-GLUCOSAMINE SYNTHASE"/>
    <property type="match status" value="1"/>
</dbReference>
<dbReference type="EMBL" id="AZHX01002615">
    <property type="protein sequence ID" value="ETW93604.1"/>
    <property type="molecule type" value="Genomic_DNA"/>
</dbReference>
<comment type="caution">
    <text evidence="6">The sequence shown here is derived from an EMBL/GenBank/DDBJ whole genome shotgun (WGS) entry which is preliminary data.</text>
</comment>
<dbReference type="InterPro" id="IPR029044">
    <property type="entry name" value="Nucleotide-diphossugar_trans"/>
</dbReference>
<feature type="transmembrane region" description="Helical" evidence="4">
    <location>
        <begin position="310"/>
        <end position="330"/>
    </location>
</feature>
<dbReference type="HOGENOM" id="CLU_046109_0_0_7"/>
<comment type="similarity">
    <text evidence="1">Belongs to the glycosyltransferase 2 family.</text>
</comment>
<proteinExistence type="inferred from homology"/>
<keyword evidence="3" id="KW-0808">Transferase</keyword>
<keyword evidence="7" id="KW-1185">Reference proteome</keyword>
<feature type="transmembrane region" description="Helical" evidence="4">
    <location>
        <begin position="286"/>
        <end position="304"/>
    </location>
</feature>
<feature type="domain" description="Glycosyltransferase 2-like" evidence="5">
    <location>
        <begin position="46"/>
        <end position="204"/>
    </location>
</feature>
<dbReference type="SUPFAM" id="SSF53448">
    <property type="entry name" value="Nucleotide-diphospho-sugar transferases"/>
    <property type="match status" value="1"/>
</dbReference>
<dbReference type="AlphaFoldDB" id="W4L6S3"/>
<organism evidence="6 7">
    <name type="scientific">Candidatus Entotheonella gemina</name>
    <dbReference type="NCBI Taxonomy" id="1429439"/>
    <lineage>
        <taxon>Bacteria</taxon>
        <taxon>Pseudomonadati</taxon>
        <taxon>Nitrospinota/Tectimicrobiota group</taxon>
        <taxon>Candidatus Tectimicrobiota</taxon>
        <taxon>Candidatus Entotheonellia</taxon>
        <taxon>Candidatus Entotheonellales</taxon>
        <taxon>Candidatus Entotheonellaceae</taxon>
        <taxon>Candidatus Entotheonella</taxon>
    </lineage>
</organism>
<feature type="transmembrane region" description="Helical" evidence="4">
    <location>
        <begin position="342"/>
        <end position="364"/>
    </location>
</feature>
<keyword evidence="2" id="KW-0328">Glycosyltransferase</keyword>
<keyword evidence="4" id="KW-0812">Transmembrane</keyword>
<keyword evidence="4" id="KW-0472">Membrane</keyword>
<sequence length="382" mass="42223">MMAWWVFWSALAILAYTYIGFPILLALRGLLFPRPVRPGDATPTVSFVIAAYNEASVIVEKLDNIFALNYPRAQIEIIVASDGSDDGTDDLVAAYEDIRLLTLPRQGKNATLNEAAAVARGDILVFSDADSMLPPDALSHLIAPFSDNTVGGVAGNFHYTAQQAEGSGERTYWQFDRLLKDLQHRSGSITSATGQLYAIRRQLFTPIPPDVTDDFYVSAQVHAAHQRLVFAVQARAYSTVAATADAEFRRKVRVMAGGLRSIWAMRQLLNPVRYGFYALQLTTHKILRRGMIVPLILMTVSAMALMEESWIYPLTLYSLLGMLGLGALGLMLRHSSLGQHKLLSLPLFFLLVNAAFVVAVSHLIRGKRSDIWSSQRSVSYTT</sequence>
<feature type="transmembrane region" description="Helical" evidence="4">
    <location>
        <begin position="6"/>
        <end position="27"/>
    </location>
</feature>
<evidence type="ECO:0000256" key="3">
    <source>
        <dbReference type="ARBA" id="ARBA00022679"/>
    </source>
</evidence>
<evidence type="ECO:0000313" key="6">
    <source>
        <dbReference type="EMBL" id="ETW93604.1"/>
    </source>
</evidence>
<dbReference type="Pfam" id="PF00535">
    <property type="entry name" value="Glycos_transf_2"/>
    <property type="match status" value="1"/>
</dbReference>
<dbReference type="InterPro" id="IPR001173">
    <property type="entry name" value="Glyco_trans_2-like"/>
</dbReference>
<dbReference type="Gene3D" id="3.90.550.10">
    <property type="entry name" value="Spore Coat Polysaccharide Biosynthesis Protein SpsA, Chain A"/>
    <property type="match status" value="1"/>
</dbReference>
<dbReference type="Proteomes" id="UP000019140">
    <property type="component" value="Unassembled WGS sequence"/>
</dbReference>
<gene>
    <name evidence="6" type="ORF">ETSY2_51145</name>
</gene>
<protein>
    <recommendedName>
        <fullName evidence="5">Glycosyltransferase 2-like domain-containing protein</fullName>
    </recommendedName>
</protein>
<reference evidence="6 7" key="1">
    <citation type="journal article" date="2014" name="Nature">
        <title>An environmental bacterial taxon with a large and distinct metabolic repertoire.</title>
        <authorList>
            <person name="Wilson M.C."/>
            <person name="Mori T."/>
            <person name="Ruckert C."/>
            <person name="Uria A.R."/>
            <person name="Helf M.J."/>
            <person name="Takada K."/>
            <person name="Gernert C."/>
            <person name="Steffens U.A."/>
            <person name="Heycke N."/>
            <person name="Schmitt S."/>
            <person name="Rinke C."/>
            <person name="Helfrich E.J."/>
            <person name="Brachmann A.O."/>
            <person name="Gurgui C."/>
            <person name="Wakimoto T."/>
            <person name="Kracht M."/>
            <person name="Crusemann M."/>
            <person name="Hentschel U."/>
            <person name="Abe I."/>
            <person name="Matsunaga S."/>
            <person name="Kalinowski J."/>
            <person name="Takeyama H."/>
            <person name="Piel J."/>
        </authorList>
    </citation>
    <scope>NUCLEOTIDE SEQUENCE [LARGE SCALE GENOMIC DNA]</scope>
    <source>
        <strain evidence="7">TSY2</strain>
    </source>
</reference>
<keyword evidence="4" id="KW-1133">Transmembrane helix</keyword>
<name>W4L6S3_9BACT</name>
<evidence type="ECO:0000313" key="7">
    <source>
        <dbReference type="Proteomes" id="UP000019140"/>
    </source>
</evidence>
<dbReference type="PANTHER" id="PTHR43630:SF1">
    <property type="entry name" value="POLY-BETA-1,6-N-ACETYL-D-GLUCOSAMINE SYNTHASE"/>
    <property type="match status" value="1"/>
</dbReference>
<accession>W4L6S3</accession>